<dbReference type="InterPro" id="IPR051678">
    <property type="entry name" value="AGP_Transferase"/>
</dbReference>
<dbReference type="PANTHER" id="PTHR21310">
    <property type="entry name" value="AMINOGLYCOSIDE PHOSPHOTRANSFERASE-RELATED-RELATED"/>
    <property type="match status" value="1"/>
</dbReference>
<dbReference type="SUPFAM" id="SSF56112">
    <property type="entry name" value="Protein kinase-like (PK-like)"/>
    <property type="match status" value="1"/>
</dbReference>
<dbReference type="AlphaFoldDB" id="C4JSN7"/>
<dbReference type="Pfam" id="PF01636">
    <property type="entry name" value="APH"/>
    <property type="match status" value="1"/>
</dbReference>
<feature type="domain" description="Aminoglycoside phosphotransferase" evidence="1">
    <location>
        <begin position="59"/>
        <end position="274"/>
    </location>
</feature>
<dbReference type="InParanoid" id="C4JSN7"/>
<gene>
    <name evidence="2" type="ORF">UREG_05476</name>
</gene>
<dbReference type="OrthoDB" id="4177236at2759"/>
<dbReference type="OMA" id="YPSYWDY"/>
<dbReference type="VEuPathDB" id="FungiDB:UREG_05476"/>
<name>C4JSN7_UNCRE</name>
<dbReference type="InterPro" id="IPR002575">
    <property type="entry name" value="Aminoglycoside_PTrfase"/>
</dbReference>
<sequence>MSVALPYFKDASLLPGPLPTQEEIETATEALPTIRDPTYDGRIVVIRNLYVVKYGNFVMENEGHVLLYIERHLSIPAPRLYAMYRKDEKLYIVMDYIPGENLHTLWPSLSTVEKSFILGQLRAILDKMRSLPAPDFFGSVARGPVPYRYFYSRDQNPAVTGPFANEADFSMALAEKSRLNWADTNQPGWTSRFFARNLPVALKGHDCVFTHSDLHPQNIIVQQQQQPADSRSTMKYYIVRAIIDWETAGWYPSYWEYAAAFALLQWTDDWPESLEAVVDPWPLEAAMLKFVHRDLEL</sequence>
<dbReference type="HOGENOM" id="CLU_021768_5_1_1"/>
<dbReference type="GeneID" id="8438125"/>
<evidence type="ECO:0000313" key="2">
    <source>
        <dbReference type="EMBL" id="EEP80634.1"/>
    </source>
</evidence>
<dbReference type="RefSeq" id="XP_002584787.1">
    <property type="nucleotide sequence ID" value="XM_002584741.1"/>
</dbReference>
<dbReference type="Proteomes" id="UP000002058">
    <property type="component" value="Unassembled WGS sequence"/>
</dbReference>
<keyword evidence="3" id="KW-1185">Reference proteome</keyword>
<evidence type="ECO:0000313" key="3">
    <source>
        <dbReference type="Proteomes" id="UP000002058"/>
    </source>
</evidence>
<dbReference type="Gene3D" id="3.90.1200.10">
    <property type="match status" value="1"/>
</dbReference>
<dbReference type="CDD" id="cd05120">
    <property type="entry name" value="APH_ChoK_like"/>
    <property type="match status" value="1"/>
</dbReference>
<proteinExistence type="predicted"/>
<dbReference type="EMBL" id="CH476617">
    <property type="protein sequence ID" value="EEP80634.1"/>
    <property type="molecule type" value="Genomic_DNA"/>
</dbReference>
<dbReference type="InterPro" id="IPR011009">
    <property type="entry name" value="Kinase-like_dom_sf"/>
</dbReference>
<protein>
    <recommendedName>
        <fullName evidence="1">Aminoglycoside phosphotransferase domain-containing protein</fullName>
    </recommendedName>
</protein>
<reference evidence="3" key="1">
    <citation type="journal article" date="2009" name="Genome Res.">
        <title>Comparative genomic analyses of the human fungal pathogens Coccidioides and their relatives.</title>
        <authorList>
            <person name="Sharpton T.J."/>
            <person name="Stajich J.E."/>
            <person name="Rounsley S.D."/>
            <person name="Gardner M.J."/>
            <person name="Wortman J.R."/>
            <person name="Jordar V.S."/>
            <person name="Maiti R."/>
            <person name="Kodira C.D."/>
            <person name="Neafsey D.E."/>
            <person name="Zeng Q."/>
            <person name="Hung C.-Y."/>
            <person name="McMahan C."/>
            <person name="Muszewska A."/>
            <person name="Grynberg M."/>
            <person name="Mandel M.A."/>
            <person name="Kellner E.M."/>
            <person name="Barker B.M."/>
            <person name="Galgiani J.N."/>
            <person name="Orbach M.J."/>
            <person name="Kirkland T.N."/>
            <person name="Cole G.T."/>
            <person name="Henn M.R."/>
            <person name="Birren B.W."/>
            <person name="Taylor J.W."/>
        </authorList>
    </citation>
    <scope>NUCLEOTIDE SEQUENCE [LARGE SCALE GENOMIC DNA]</scope>
    <source>
        <strain evidence="3">UAMH 1704</strain>
    </source>
</reference>
<dbReference type="KEGG" id="ure:UREG_05476"/>
<dbReference type="PANTHER" id="PTHR21310:SF48">
    <property type="entry name" value="AMINOGLYCOSIDE PHOSPHOTRANSFERASE DOMAIN-CONTAINING PROTEIN"/>
    <property type="match status" value="1"/>
</dbReference>
<organism evidence="2 3">
    <name type="scientific">Uncinocarpus reesii (strain UAMH 1704)</name>
    <dbReference type="NCBI Taxonomy" id="336963"/>
    <lineage>
        <taxon>Eukaryota</taxon>
        <taxon>Fungi</taxon>
        <taxon>Dikarya</taxon>
        <taxon>Ascomycota</taxon>
        <taxon>Pezizomycotina</taxon>
        <taxon>Eurotiomycetes</taxon>
        <taxon>Eurotiomycetidae</taxon>
        <taxon>Onygenales</taxon>
        <taxon>Onygenaceae</taxon>
        <taxon>Uncinocarpus</taxon>
    </lineage>
</organism>
<evidence type="ECO:0000259" key="1">
    <source>
        <dbReference type="Pfam" id="PF01636"/>
    </source>
</evidence>
<dbReference type="eggNOG" id="ENOG502SMIE">
    <property type="taxonomic scope" value="Eukaryota"/>
</dbReference>
<accession>C4JSN7</accession>